<evidence type="ECO:0000313" key="1">
    <source>
        <dbReference type="EMBL" id="KAJ7989260.1"/>
    </source>
</evidence>
<sequence length="1677" mass="186751">MGRLTQNRVMSHRDLRSLTKYQLILAREQFRKNPPSHIKAAQVGALEGDLALCISLYHGYELLLQMGLRSLFLFVQGIMNGTKEMSRARNELQRNATFMDLYLEMEATFVKPTGPSEPFIYSHPKLQKLEEVVVEHFRTWLENPGSGPGHQEVGTRVMIFSSFRESVQEIATMLDRHLPLIKVMTFMGQASAGKGVKGFTQKEQLEVVRRFREGGFNTLVSTCVGEEGLDIGEVDLIVCFDAQKSPIRLVQRMGRTGRKRQGRIVVILAEGREERTYNQSQSNKRSVYRSIVGNSHSFHMYPHSPRMLPPGVLPTLHRMHITCGRYDHQESGGRRSGAGSSANSLERRRSKSLSKPHGTGGLNERLKEDGFLSPSEHAHWEATMKLTEDEPRPTLRRSRFLSLQEETPPSEGSFSTVPTRELSLWEWRHWQNKPLPTHRVGHSSRCHHFTQVMELIDRLRQEEGESRYELDLLPHLHTPECNTATAQLEKPTKGKKRKTCKTTKDKTRTTSPSDKQETYGLSPAFHGHVEFKDTEREAVSRKQTMFGSTGTLINNMVPSECNPGMTCDHRDEQSPEVGGPRPSSSDQPIMDMDCDFIPLHDEIDRSEFQSPVDKLARCRASSERTDLKRLTTAAGSEEDSELEALFYLPKWEADASAVLPFKTRAESLEAILANVTELLSRSPPSLHFDLGSFVYDPGAVTSTTTTDSSHTLFPGTPQNHLDKPLDESQTFQVNFSLEVDEDIASQTANVALKVVSPDGRIHPGLQGPTHRQRSAVSLMDVLQAPEDHNHGGAVGSPSWEEVFEDDLNDGDKIRHGDVDDFKEPCPVVHPQAGLDESMDLFEDDQAFLQMTIPDIPTPESVGVSTASPRMRMSTGPSESVTKTNMADRTSPVVQQESAPGCEENFDNSLDFFSINFDLGWEEEEGAGPLTGKTSPTLTKRQETPHSSPATTSINISSSTPSFRFRSNIMSTPAGPGRRRVDTSVLTSPLTSKNRPLYSPIPTSGLRRALLSGPVAITSSSFNALNGKGQQAVESQTQRDEEPGLCSSNIEEDVHRHQQNHRQVKVDPVSPESVFLSEGDSPVQVTRKPKLVMALISDESEVEVMSDDDFEHSSVHRPRRPRPVAATNQPSRRIAENALRRHNRRAHHFLDEEAELSDEDGEVSSDEEDGEEQNHSLEGFVVNNTQCSQGLNDSEMQGVYLKSVRSPAVTRNFKMVYKQNSDMDIFSQVPEQDETYGEDSFVVYGSDEDLSGVEDEEEVPTEPLFEDTFVEGRRQYRTRRRALIHDIRNKRPAAEPNAKPAGKTKRSRIVRLQDSSSEEEGVAAPCRTAEVQQQDNLVFKAPQQQAALNGFSRVSSTSSVRGSRVPSGACRASSTSSVRGPREEQRDERSRQRLHQQACISEEMDFEASESLLSSHKHPEAVSTASLCPAQSAVFQVAAVSEPPASSSGLVSVLVDSRCITACVDVVSSLRHRHGVTAHVCSLDGCDFVVSDRMAVERQSQSELAGAQNRKRLVERVTSLQGLFDRVCLIIEKERTKPGEVSRPFQRTRYYDSTLASLVRAGIRLLESAGPDESAALLAELARLEQRKGQAISVPLEVKGLRQQALVFYRTLPCVSYVNALNMAQSFRSVSHLVNSPVEALQKGACLSQARAEEIYRSLRYACDITLMNTSTARKNSL</sequence>
<comment type="caution">
    <text evidence="1">The sequence shown here is derived from an EMBL/GenBank/DDBJ whole genome shotgun (WGS) entry which is preliminary data.</text>
</comment>
<dbReference type="EMBL" id="CM055757">
    <property type="protein sequence ID" value="KAJ7989260.1"/>
    <property type="molecule type" value="Genomic_DNA"/>
</dbReference>
<reference evidence="1" key="1">
    <citation type="submission" date="2021-05" db="EMBL/GenBank/DDBJ databases">
        <authorList>
            <person name="Pan Q."/>
            <person name="Jouanno E."/>
            <person name="Zahm M."/>
            <person name="Klopp C."/>
            <person name="Cabau C."/>
            <person name="Louis A."/>
            <person name="Berthelot C."/>
            <person name="Parey E."/>
            <person name="Roest Crollius H."/>
            <person name="Montfort J."/>
            <person name="Robinson-Rechavi M."/>
            <person name="Bouchez O."/>
            <person name="Lampietro C."/>
            <person name="Lopez Roques C."/>
            <person name="Donnadieu C."/>
            <person name="Postlethwait J."/>
            <person name="Bobe J."/>
            <person name="Dillon D."/>
            <person name="Chandos A."/>
            <person name="von Hippel F."/>
            <person name="Guiguen Y."/>
        </authorList>
    </citation>
    <scope>NUCLEOTIDE SEQUENCE</scope>
    <source>
        <strain evidence="1">YG-Jan2019</strain>
    </source>
</reference>
<gene>
    <name evidence="1" type="ORF">DPEC_G00317640</name>
</gene>
<accession>A0ACC2FD27</accession>
<organism evidence="1 2">
    <name type="scientific">Dallia pectoralis</name>
    <name type="common">Alaska blackfish</name>
    <dbReference type="NCBI Taxonomy" id="75939"/>
    <lineage>
        <taxon>Eukaryota</taxon>
        <taxon>Metazoa</taxon>
        <taxon>Chordata</taxon>
        <taxon>Craniata</taxon>
        <taxon>Vertebrata</taxon>
        <taxon>Euteleostomi</taxon>
        <taxon>Actinopterygii</taxon>
        <taxon>Neopterygii</taxon>
        <taxon>Teleostei</taxon>
        <taxon>Protacanthopterygii</taxon>
        <taxon>Esociformes</taxon>
        <taxon>Umbridae</taxon>
        <taxon>Dallia</taxon>
    </lineage>
</organism>
<keyword evidence="2" id="KW-1185">Reference proteome</keyword>
<proteinExistence type="predicted"/>
<dbReference type="Proteomes" id="UP001157502">
    <property type="component" value="Chromosome 30"/>
</dbReference>
<evidence type="ECO:0000313" key="2">
    <source>
        <dbReference type="Proteomes" id="UP001157502"/>
    </source>
</evidence>
<protein>
    <submittedName>
        <fullName evidence="1">Uncharacterized protein</fullName>
    </submittedName>
</protein>
<name>A0ACC2FD27_DALPE</name>